<comment type="caution">
    <text evidence="5">The sequence shown here is derived from an EMBL/GenBank/DDBJ whole genome shotgun (WGS) entry which is preliminary data.</text>
</comment>
<evidence type="ECO:0000313" key="6">
    <source>
        <dbReference type="Proteomes" id="UP000287239"/>
    </source>
</evidence>
<organism evidence="5 6">
    <name type="scientific">Vagococcus salmoninarum</name>
    <dbReference type="NCBI Taxonomy" id="2739"/>
    <lineage>
        <taxon>Bacteria</taxon>
        <taxon>Bacillati</taxon>
        <taxon>Bacillota</taxon>
        <taxon>Bacilli</taxon>
        <taxon>Lactobacillales</taxon>
        <taxon>Enterococcaceae</taxon>
        <taxon>Vagococcus</taxon>
    </lineage>
</organism>
<feature type="binding site" evidence="4">
    <location>
        <position position="233"/>
    </location>
    <ligand>
        <name>substrate</name>
    </ligand>
</feature>
<dbReference type="Gene3D" id="1.50.10.10">
    <property type="match status" value="1"/>
</dbReference>
<evidence type="ECO:0000256" key="2">
    <source>
        <dbReference type="ARBA" id="ARBA00038358"/>
    </source>
</evidence>
<feature type="binding site" evidence="4">
    <location>
        <position position="247"/>
    </location>
    <ligand>
        <name>substrate</name>
    </ligand>
</feature>
<sequence length="398" mass="46143">MKERLSMKLEALANSHRFYQQGLITKKEIESAIEQAVKLVDHNMIKFGERFPGPATKHGEYELMGNIEWTNGFWTGMIWLAYEVTKDEKYRELADKHVESYLDRIEKKIEVNHHDLGFLYIPSCVSAYKLTGNLKAKKAALLAADQLVSRYQEKGGFIQAWGELGAEDNYRLIVDCLLNIPLLYWAAEETGQTEYAEMANSHYRATVENAFREDASTYHTYYFDPKTGAPVRGMTRQGYSDDSSWARGQAWSIYGTALQYYVNKDEEIIPDFKAVTNYFLNRLPEDNVPYWDLIFGDGSLQSRDSSSAAIAICGIHEMLKYLPETDSEKQVYQQSMHTMMRSLMTNYTYTDLNQENSLLTHGVYSWHSGKGVDEGNIWGDYFYLEALIRFYKDWELYW</sequence>
<dbReference type="InterPro" id="IPR010905">
    <property type="entry name" value="Glyco_hydro_88"/>
</dbReference>
<keyword evidence="6" id="KW-1185">Reference proteome</keyword>
<dbReference type="InterPro" id="IPR008928">
    <property type="entry name" value="6-hairpin_glycosidase_sf"/>
</dbReference>
<dbReference type="EMBL" id="NGJU01000028">
    <property type="protein sequence ID" value="RST91562.1"/>
    <property type="molecule type" value="Genomic_DNA"/>
</dbReference>
<proteinExistence type="inferred from homology"/>
<evidence type="ECO:0000256" key="4">
    <source>
        <dbReference type="PIRSR" id="PIRSR610905-2"/>
    </source>
</evidence>
<dbReference type="GO" id="GO:0000272">
    <property type="term" value="P:polysaccharide catabolic process"/>
    <property type="evidence" value="ECO:0007669"/>
    <property type="project" value="TreeGrafter"/>
</dbReference>
<feature type="binding site" evidence="4">
    <location>
        <position position="115"/>
    </location>
    <ligand>
        <name>substrate</name>
    </ligand>
</feature>
<dbReference type="GO" id="GO:0052757">
    <property type="term" value="F:chondroitin hydrolase activity"/>
    <property type="evidence" value="ECO:0007669"/>
    <property type="project" value="TreeGrafter"/>
</dbReference>
<dbReference type="InterPro" id="IPR052369">
    <property type="entry name" value="UG_Glycosaminoglycan_Hydrolase"/>
</dbReference>
<feature type="binding site" evidence="4">
    <location>
        <position position="175"/>
    </location>
    <ligand>
        <name>substrate</name>
    </ligand>
</feature>
<evidence type="ECO:0000256" key="1">
    <source>
        <dbReference type="ARBA" id="ARBA00022801"/>
    </source>
</evidence>
<dbReference type="AlphaFoldDB" id="A0A429ZCZ8"/>
<reference evidence="5 6" key="1">
    <citation type="submission" date="2017-05" db="EMBL/GenBank/DDBJ databases">
        <title>Vagococcus spp. assemblies.</title>
        <authorList>
            <person name="Gulvik C.A."/>
        </authorList>
    </citation>
    <scope>NUCLEOTIDE SEQUENCE [LARGE SCALE GENOMIC DNA]</scope>
    <source>
        <strain evidence="5 6">NCFB 2777</strain>
    </source>
</reference>
<feature type="binding site" evidence="4">
    <location>
        <position position="365"/>
    </location>
    <ligand>
        <name>substrate</name>
    </ligand>
</feature>
<keyword evidence="1 5" id="KW-0378">Hydrolase</keyword>
<gene>
    <name evidence="5" type="ORF">CBF35_13935</name>
</gene>
<accession>A0A429ZCZ8</accession>
<comment type="similarity">
    <text evidence="2">Belongs to the glycosyl hydrolase 88 family.</text>
</comment>
<dbReference type="SUPFAM" id="SSF48208">
    <property type="entry name" value="Six-hairpin glycosidases"/>
    <property type="match status" value="1"/>
</dbReference>
<feature type="active site" description="Proton donor" evidence="3">
    <location>
        <position position="175"/>
    </location>
</feature>
<feature type="active site" description="Nucleophile" evidence="3">
    <location>
        <position position="115"/>
    </location>
</feature>
<dbReference type="InterPro" id="IPR012341">
    <property type="entry name" value="6hp_glycosidase-like_sf"/>
</dbReference>
<dbReference type="OrthoDB" id="428577at2"/>
<dbReference type="Proteomes" id="UP000287239">
    <property type="component" value="Unassembled WGS sequence"/>
</dbReference>
<feature type="binding site" evidence="4">
    <location>
        <position position="368"/>
    </location>
    <ligand>
        <name>substrate</name>
    </ligand>
</feature>
<dbReference type="PANTHER" id="PTHR36845">
    <property type="entry name" value="HYDROLASE, PUTATIVE (AFU_ORTHOLOGUE AFUA_7G05090)-RELATED"/>
    <property type="match status" value="1"/>
</dbReference>
<name>A0A429ZCZ8_9ENTE</name>
<dbReference type="PANTHER" id="PTHR36845:SF1">
    <property type="entry name" value="HYDROLASE, PUTATIVE (AFU_ORTHOLOGUE AFUA_7G05090)-RELATED"/>
    <property type="match status" value="1"/>
</dbReference>
<feature type="binding site" evidence="4">
    <location>
        <position position="235"/>
    </location>
    <ligand>
        <name>substrate</name>
    </ligand>
</feature>
<feature type="binding site" evidence="4">
    <location>
        <position position="251"/>
    </location>
    <ligand>
        <name>substrate</name>
    </ligand>
</feature>
<evidence type="ECO:0000313" key="5">
    <source>
        <dbReference type="EMBL" id="RST91562.1"/>
    </source>
</evidence>
<protein>
    <submittedName>
        <fullName evidence="5">Glucuronyl hydrolase</fullName>
    </submittedName>
</protein>
<evidence type="ECO:0000256" key="3">
    <source>
        <dbReference type="PIRSR" id="PIRSR610905-1"/>
    </source>
</evidence>
<dbReference type="Pfam" id="PF07470">
    <property type="entry name" value="Glyco_hydro_88"/>
    <property type="match status" value="1"/>
</dbReference>